<dbReference type="Pfam" id="PF11838">
    <property type="entry name" value="ERAP1_C"/>
    <property type="match status" value="1"/>
</dbReference>
<name>A0A3D9ZKW2_9ACTN</name>
<dbReference type="AlphaFoldDB" id="A0A3D9ZKW2"/>
<comment type="caution">
    <text evidence="17">The sequence shown here is derived from an EMBL/GenBank/DDBJ whole genome shotgun (WGS) entry which is preliminary data.</text>
</comment>
<dbReference type="Pfam" id="PF01433">
    <property type="entry name" value="Peptidase_M1"/>
    <property type="match status" value="1"/>
</dbReference>
<evidence type="ECO:0000256" key="3">
    <source>
        <dbReference type="ARBA" id="ARBA00010136"/>
    </source>
</evidence>
<dbReference type="OrthoDB" id="100605at2"/>
<dbReference type="GO" id="GO:0016285">
    <property type="term" value="F:alanyl aminopeptidase activity"/>
    <property type="evidence" value="ECO:0007669"/>
    <property type="project" value="UniProtKB-EC"/>
</dbReference>
<feature type="domain" description="Peptidase M1 membrane alanine aminopeptidase" evidence="14">
    <location>
        <begin position="225"/>
        <end position="439"/>
    </location>
</feature>
<dbReference type="Pfam" id="PF17900">
    <property type="entry name" value="Peptidase_M1_N"/>
    <property type="match status" value="1"/>
</dbReference>
<dbReference type="InterPro" id="IPR027268">
    <property type="entry name" value="Peptidase_M4/M1_CTD_sf"/>
</dbReference>
<evidence type="ECO:0000256" key="2">
    <source>
        <dbReference type="ARBA" id="ARBA00001947"/>
    </source>
</evidence>
<keyword evidence="7" id="KW-0645">Protease</keyword>
<evidence type="ECO:0000313" key="17">
    <source>
        <dbReference type="EMBL" id="REF94300.1"/>
    </source>
</evidence>
<evidence type="ECO:0000256" key="13">
    <source>
        <dbReference type="ARBA" id="ARBA00031533"/>
    </source>
</evidence>
<dbReference type="CDD" id="cd09602">
    <property type="entry name" value="M1_APN"/>
    <property type="match status" value="1"/>
</dbReference>
<gene>
    <name evidence="17" type="ORF">DFJ67_0217</name>
</gene>
<evidence type="ECO:0000256" key="7">
    <source>
        <dbReference type="ARBA" id="ARBA00022670"/>
    </source>
</evidence>
<dbReference type="GO" id="GO:0070006">
    <property type="term" value="F:metalloaminopeptidase activity"/>
    <property type="evidence" value="ECO:0007669"/>
    <property type="project" value="TreeGrafter"/>
</dbReference>
<comment type="cofactor">
    <cofactor evidence="2">
        <name>Zn(2+)</name>
        <dbReference type="ChEBI" id="CHEBI:29105"/>
    </cofactor>
</comment>
<dbReference type="NCBIfam" id="TIGR02412">
    <property type="entry name" value="pepN_strep_liv"/>
    <property type="match status" value="1"/>
</dbReference>
<evidence type="ECO:0000256" key="1">
    <source>
        <dbReference type="ARBA" id="ARBA00000098"/>
    </source>
</evidence>
<dbReference type="GO" id="GO:0042277">
    <property type="term" value="F:peptide binding"/>
    <property type="evidence" value="ECO:0007669"/>
    <property type="project" value="TreeGrafter"/>
</dbReference>
<dbReference type="InterPro" id="IPR001930">
    <property type="entry name" value="Peptidase_M1"/>
</dbReference>
<keyword evidence="11" id="KW-0482">Metalloprotease</keyword>
<evidence type="ECO:0000259" key="16">
    <source>
        <dbReference type="Pfam" id="PF17900"/>
    </source>
</evidence>
<comment type="catalytic activity">
    <reaction evidence="1">
        <text>Release of an N-terminal amino acid, Xaa-|-Yaa- from a peptide, amide or arylamide. Xaa is preferably Ala, but may be most amino acids including Pro (slow action). When a terminal hydrophobic residue is followed by a prolyl residue, the two may be released as an intact Xaa-Pro dipeptide.</text>
        <dbReference type="EC" id="3.4.11.2"/>
    </reaction>
</comment>
<dbReference type="FunFam" id="1.10.390.10:FF:000004">
    <property type="entry name" value="Aminopeptidase N"/>
    <property type="match status" value="1"/>
</dbReference>
<evidence type="ECO:0000256" key="6">
    <source>
        <dbReference type="ARBA" id="ARBA00022438"/>
    </source>
</evidence>
<evidence type="ECO:0000256" key="8">
    <source>
        <dbReference type="ARBA" id="ARBA00022723"/>
    </source>
</evidence>
<dbReference type="GO" id="GO:0006508">
    <property type="term" value="P:proteolysis"/>
    <property type="evidence" value="ECO:0007669"/>
    <property type="project" value="UniProtKB-KW"/>
</dbReference>
<dbReference type="RefSeq" id="WP_116066140.1">
    <property type="nucleotide sequence ID" value="NZ_BONB01000096.1"/>
</dbReference>
<dbReference type="GO" id="GO:0005615">
    <property type="term" value="C:extracellular space"/>
    <property type="evidence" value="ECO:0007669"/>
    <property type="project" value="TreeGrafter"/>
</dbReference>
<evidence type="ECO:0000256" key="12">
    <source>
        <dbReference type="ARBA" id="ARBA00029811"/>
    </source>
</evidence>
<evidence type="ECO:0000256" key="11">
    <source>
        <dbReference type="ARBA" id="ARBA00023049"/>
    </source>
</evidence>
<evidence type="ECO:0000256" key="4">
    <source>
        <dbReference type="ARBA" id="ARBA00012564"/>
    </source>
</evidence>
<dbReference type="SUPFAM" id="SSF55486">
    <property type="entry name" value="Metalloproteases ('zincins'), catalytic domain"/>
    <property type="match status" value="1"/>
</dbReference>
<proteinExistence type="inferred from homology"/>
<dbReference type="Gene3D" id="2.60.40.1730">
    <property type="entry name" value="tricorn interacting facor f3 domain"/>
    <property type="match status" value="1"/>
</dbReference>
<protein>
    <recommendedName>
        <fullName evidence="5">Aminopeptidase N</fullName>
        <ecNumber evidence="4">3.4.11.2</ecNumber>
    </recommendedName>
    <alternativeName>
        <fullName evidence="12">Alanine aminopeptidase</fullName>
    </alternativeName>
    <alternativeName>
        <fullName evidence="13">Lysyl aminopeptidase</fullName>
    </alternativeName>
</protein>
<dbReference type="GO" id="GO:0008270">
    <property type="term" value="F:zinc ion binding"/>
    <property type="evidence" value="ECO:0007669"/>
    <property type="project" value="InterPro"/>
</dbReference>
<evidence type="ECO:0000256" key="5">
    <source>
        <dbReference type="ARBA" id="ARBA00015611"/>
    </source>
</evidence>
<dbReference type="InterPro" id="IPR042097">
    <property type="entry name" value="Aminopeptidase_N-like_N_sf"/>
</dbReference>
<dbReference type="PANTHER" id="PTHR11533">
    <property type="entry name" value="PROTEASE M1 ZINC METALLOPROTEASE"/>
    <property type="match status" value="1"/>
</dbReference>
<dbReference type="InterPro" id="IPR024571">
    <property type="entry name" value="ERAP1-like_C_dom"/>
</dbReference>
<evidence type="ECO:0000256" key="10">
    <source>
        <dbReference type="ARBA" id="ARBA00022833"/>
    </source>
</evidence>
<feature type="domain" description="Aminopeptidase N-like N-terminal" evidence="16">
    <location>
        <begin position="90"/>
        <end position="184"/>
    </location>
</feature>
<keyword evidence="18" id="KW-1185">Reference proteome</keyword>
<keyword evidence="8" id="KW-0479">Metal-binding</keyword>
<organism evidence="17 18">
    <name type="scientific">Asanoa ferruginea</name>
    <dbReference type="NCBI Taxonomy" id="53367"/>
    <lineage>
        <taxon>Bacteria</taxon>
        <taxon>Bacillati</taxon>
        <taxon>Actinomycetota</taxon>
        <taxon>Actinomycetes</taxon>
        <taxon>Micromonosporales</taxon>
        <taxon>Micromonosporaceae</taxon>
        <taxon>Asanoa</taxon>
    </lineage>
</organism>
<dbReference type="GO" id="GO:0043171">
    <property type="term" value="P:peptide catabolic process"/>
    <property type="evidence" value="ECO:0007669"/>
    <property type="project" value="TreeGrafter"/>
</dbReference>
<dbReference type="EMBL" id="QUMQ01000001">
    <property type="protein sequence ID" value="REF94300.1"/>
    <property type="molecule type" value="Genomic_DNA"/>
</dbReference>
<evidence type="ECO:0000259" key="14">
    <source>
        <dbReference type="Pfam" id="PF01433"/>
    </source>
</evidence>
<dbReference type="SUPFAM" id="SSF63737">
    <property type="entry name" value="Leukotriene A4 hydrolase N-terminal domain"/>
    <property type="match status" value="1"/>
</dbReference>
<comment type="similarity">
    <text evidence="3">Belongs to the peptidase M1 family.</text>
</comment>
<dbReference type="Gene3D" id="1.10.390.10">
    <property type="entry name" value="Neutral Protease Domain 2"/>
    <property type="match status" value="1"/>
</dbReference>
<dbReference type="GO" id="GO:0005737">
    <property type="term" value="C:cytoplasm"/>
    <property type="evidence" value="ECO:0007669"/>
    <property type="project" value="TreeGrafter"/>
</dbReference>
<dbReference type="GO" id="GO:0016020">
    <property type="term" value="C:membrane"/>
    <property type="evidence" value="ECO:0007669"/>
    <property type="project" value="TreeGrafter"/>
</dbReference>
<dbReference type="PRINTS" id="PR00756">
    <property type="entry name" value="ALADIPTASE"/>
</dbReference>
<dbReference type="Proteomes" id="UP000256913">
    <property type="component" value="Unassembled WGS sequence"/>
</dbReference>
<reference evidence="17 18" key="1">
    <citation type="submission" date="2018-08" db="EMBL/GenBank/DDBJ databases">
        <title>Sequencing the genomes of 1000 actinobacteria strains.</title>
        <authorList>
            <person name="Klenk H.-P."/>
        </authorList>
    </citation>
    <scope>NUCLEOTIDE SEQUENCE [LARGE SCALE GENOMIC DNA]</scope>
    <source>
        <strain evidence="17 18">DSM 44099</strain>
    </source>
</reference>
<dbReference type="EC" id="3.4.11.2" evidence="4"/>
<sequence length="827" mass="90337">MRSLTQREATDRAAAITVESYEIDLDVTTADHFRSMTTIRFGAAHPGSTTFVEVKPVRLHAVSFNGAPLDPAALDGNRLALADLRADNVLTVEADMAYSNSSEGLHRFVDPADGAVYLHATSFLDEAQRIFACFDQPDLKAPVTMRVTAPADWVVAANAAVASSTVVGDTRTWAFATSKPLATYFVTVIAGPYHVVESTHDGLPLAVYCRASVAQHLDKDADEIFEITRQCLDRFHELFGFRYPFGKYDQAFVPEFNAGAMENPGLVVIRDDYVFRSAVTDSERELRAITIAHEMAHMWFGDLVTMRWWDDLWLNESFAEYMGTRVLAEATRFRDSWTTFGMRRKGWGYETDQRPSTHPVAPTSVPDSADALVNFDGISYAKGASALRQLVAWVGDEAFLAGIQAHFAAHAFGNATLADLLGALTTASGRDLSTWAELWLRRAGVNTLRVSVEGGYDSAAVLQSGDVLRPHRVAFGLYDRADGVTTLRRRVELDVDGPRTEVTELRGESPADLLLLNDGDLTFAKIRLDQASAAAVPHVLPTLRDPLTRAVVWTSTIDGVRDAERPVVDLVDLLVAALPAETEVIVVEDALLQARNLIDRYLPPAERSAALARVAAVCETLVGMPGAGASRRLAAMRALVGASVDAPRLLGWLDGAGIPDGIQVDEELRWRIVYRLAVLGAVDGDRITAELAADRSASGEEWAARAQAARPDAAAKAAAWEAVINDDRLSNRLVEANGRGLFQPEQIELTAPYVARYFDEMPAASRRRTPYAAERLAGLAFPRYAVEQRTRDLAAAMLARDDLPPVLRRAVIDNDDDLRLALAARAK</sequence>
<dbReference type="InterPro" id="IPR014782">
    <property type="entry name" value="Peptidase_M1_dom"/>
</dbReference>
<accession>A0A3D9ZKW2</accession>
<dbReference type="InterPro" id="IPR050344">
    <property type="entry name" value="Peptidase_M1_aminopeptidases"/>
</dbReference>
<dbReference type="InterPro" id="IPR045357">
    <property type="entry name" value="Aminopeptidase_N-like_N"/>
</dbReference>
<dbReference type="InterPro" id="IPR012778">
    <property type="entry name" value="Pept_M1_aminopeptidase"/>
</dbReference>
<evidence type="ECO:0000313" key="18">
    <source>
        <dbReference type="Proteomes" id="UP000256913"/>
    </source>
</evidence>
<evidence type="ECO:0000259" key="15">
    <source>
        <dbReference type="Pfam" id="PF11838"/>
    </source>
</evidence>
<keyword evidence="6 17" id="KW-0031">Aminopeptidase</keyword>
<dbReference type="PANTHER" id="PTHR11533:SF174">
    <property type="entry name" value="PUROMYCIN-SENSITIVE AMINOPEPTIDASE-RELATED"/>
    <property type="match status" value="1"/>
</dbReference>
<keyword evidence="10" id="KW-0862">Zinc</keyword>
<keyword evidence="9" id="KW-0378">Hydrolase</keyword>
<evidence type="ECO:0000256" key="9">
    <source>
        <dbReference type="ARBA" id="ARBA00022801"/>
    </source>
</evidence>
<feature type="domain" description="ERAP1-like C-terminal" evidence="15">
    <location>
        <begin position="514"/>
        <end position="819"/>
    </location>
</feature>